<protein>
    <submittedName>
        <fullName evidence="1">Uncharacterized protein</fullName>
    </submittedName>
</protein>
<dbReference type="Proteomes" id="UP001176941">
    <property type="component" value="Chromosome 21"/>
</dbReference>
<accession>A0ABN8YQA8</accession>
<keyword evidence="2" id="KW-1185">Reference proteome</keyword>
<gene>
    <name evidence="1" type="ORF">MRATA1EN1_LOCUS12218</name>
</gene>
<evidence type="ECO:0000313" key="1">
    <source>
        <dbReference type="EMBL" id="CAI9163256.1"/>
    </source>
</evidence>
<organism evidence="1 2">
    <name type="scientific">Rangifer tarandus platyrhynchus</name>
    <name type="common">Svalbard reindeer</name>
    <dbReference type="NCBI Taxonomy" id="3082113"/>
    <lineage>
        <taxon>Eukaryota</taxon>
        <taxon>Metazoa</taxon>
        <taxon>Chordata</taxon>
        <taxon>Craniata</taxon>
        <taxon>Vertebrata</taxon>
        <taxon>Euteleostomi</taxon>
        <taxon>Mammalia</taxon>
        <taxon>Eutheria</taxon>
        <taxon>Laurasiatheria</taxon>
        <taxon>Artiodactyla</taxon>
        <taxon>Ruminantia</taxon>
        <taxon>Pecora</taxon>
        <taxon>Cervidae</taxon>
        <taxon>Odocoileinae</taxon>
        <taxon>Rangifer</taxon>
    </lineage>
</organism>
<evidence type="ECO:0000313" key="2">
    <source>
        <dbReference type="Proteomes" id="UP001176941"/>
    </source>
</evidence>
<sequence length="86" mass="8647">MRSAVVGSQAVLIQALGFRFCRAGSWAPDACRSLPPGPPSGAAVRGDPEVGIEVNIESFSGLLAQWLALAEAGGSGGGGAFPQHGR</sequence>
<dbReference type="EMBL" id="OX459957">
    <property type="protein sequence ID" value="CAI9163256.1"/>
    <property type="molecule type" value="Genomic_DNA"/>
</dbReference>
<name>A0ABN8YQA8_RANTA</name>
<reference evidence="1" key="1">
    <citation type="submission" date="2023-04" db="EMBL/GenBank/DDBJ databases">
        <authorList>
            <consortium name="ELIXIR-Norway"/>
        </authorList>
    </citation>
    <scope>NUCLEOTIDE SEQUENCE [LARGE SCALE GENOMIC DNA]</scope>
</reference>
<proteinExistence type="predicted"/>